<dbReference type="GO" id="GO:0031071">
    <property type="term" value="F:cysteine desulfurase activity"/>
    <property type="evidence" value="ECO:0007669"/>
    <property type="project" value="UniProtKB-EC"/>
</dbReference>
<gene>
    <name evidence="12" type="ordered locus">Trad_1802</name>
</gene>
<comment type="catalytic activity">
    <reaction evidence="9">
        <text>(sulfur carrier)-H + L-cysteine = (sulfur carrier)-SH + L-alanine</text>
        <dbReference type="Rhea" id="RHEA:43892"/>
        <dbReference type="Rhea" id="RHEA-COMP:14737"/>
        <dbReference type="Rhea" id="RHEA-COMP:14739"/>
        <dbReference type="ChEBI" id="CHEBI:29917"/>
        <dbReference type="ChEBI" id="CHEBI:35235"/>
        <dbReference type="ChEBI" id="CHEBI:57972"/>
        <dbReference type="ChEBI" id="CHEBI:64428"/>
        <dbReference type="EC" id="2.8.1.7"/>
    </reaction>
</comment>
<dbReference type="EC" id="2.8.1.7" evidence="3"/>
<keyword evidence="13" id="KW-1185">Reference proteome</keyword>
<evidence type="ECO:0000256" key="5">
    <source>
        <dbReference type="ARBA" id="ARBA00022723"/>
    </source>
</evidence>
<dbReference type="InterPro" id="IPR015424">
    <property type="entry name" value="PyrdxlP-dep_Trfase"/>
</dbReference>
<evidence type="ECO:0000256" key="10">
    <source>
        <dbReference type="RuleBase" id="RU004504"/>
    </source>
</evidence>
<dbReference type="Gene3D" id="3.40.640.10">
    <property type="entry name" value="Type I PLP-dependent aspartate aminotransferase-like (Major domain)"/>
    <property type="match status" value="1"/>
</dbReference>
<evidence type="ECO:0000313" key="13">
    <source>
        <dbReference type="Proteomes" id="UP000000379"/>
    </source>
</evidence>
<evidence type="ECO:0000256" key="8">
    <source>
        <dbReference type="ARBA" id="ARBA00023014"/>
    </source>
</evidence>
<evidence type="ECO:0000256" key="7">
    <source>
        <dbReference type="ARBA" id="ARBA00023004"/>
    </source>
</evidence>
<dbReference type="InterPro" id="IPR016454">
    <property type="entry name" value="Cysteine_dSase"/>
</dbReference>
<dbReference type="Gene3D" id="3.90.1150.10">
    <property type="entry name" value="Aspartate Aminotransferase, domain 1"/>
    <property type="match status" value="1"/>
</dbReference>
<evidence type="ECO:0000256" key="9">
    <source>
        <dbReference type="ARBA" id="ARBA00050776"/>
    </source>
</evidence>
<dbReference type="GO" id="GO:0051536">
    <property type="term" value="F:iron-sulfur cluster binding"/>
    <property type="evidence" value="ECO:0007669"/>
    <property type="project" value="UniProtKB-KW"/>
</dbReference>
<evidence type="ECO:0000256" key="6">
    <source>
        <dbReference type="ARBA" id="ARBA00022898"/>
    </source>
</evidence>
<dbReference type="InterPro" id="IPR020578">
    <property type="entry name" value="Aminotrans_V_PyrdxlP_BS"/>
</dbReference>
<dbReference type="PANTHER" id="PTHR11601">
    <property type="entry name" value="CYSTEINE DESULFURYLASE FAMILY MEMBER"/>
    <property type="match status" value="1"/>
</dbReference>
<evidence type="ECO:0000259" key="11">
    <source>
        <dbReference type="Pfam" id="PF00266"/>
    </source>
</evidence>
<evidence type="ECO:0000313" key="12">
    <source>
        <dbReference type="EMBL" id="ADI14920.1"/>
    </source>
</evidence>
<keyword evidence="6" id="KW-0663">Pyridoxal phosphate</keyword>
<dbReference type="EMBL" id="CP002049">
    <property type="protein sequence ID" value="ADI14920.1"/>
    <property type="molecule type" value="Genomic_DNA"/>
</dbReference>
<dbReference type="PANTHER" id="PTHR11601:SF34">
    <property type="entry name" value="CYSTEINE DESULFURASE"/>
    <property type="match status" value="1"/>
</dbReference>
<dbReference type="InterPro" id="IPR000192">
    <property type="entry name" value="Aminotrans_V_dom"/>
</dbReference>
<keyword evidence="5" id="KW-0479">Metal-binding</keyword>
<dbReference type="RefSeq" id="WP_013178286.1">
    <property type="nucleotide sequence ID" value="NC_014221.1"/>
</dbReference>
<dbReference type="PIRSF" id="PIRSF005572">
    <property type="entry name" value="NifS"/>
    <property type="match status" value="1"/>
</dbReference>
<dbReference type="AlphaFoldDB" id="D7CQD6"/>
<feature type="domain" description="Aminotransferase class V" evidence="11">
    <location>
        <begin position="3"/>
        <end position="359"/>
    </location>
</feature>
<protein>
    <recommendedName>
        <fullName evidence="3">cysteine desulfurase</fullName>
        <ecNumber evidence="3">2.8.1.7</ecNumber>
    </recommendedName>
</protein>
<dbReference type="SUPFAM" id="SSF53383">
    <property type="entry name" value="PLP-dependent transferases"/>
    <property type="match status" value="1"/>
</dbReference>
<dbReference type="InterPro" id="IPR015422">
    <property type="entry name" value="PyrdxlP-dep_Trfase_small"/>
</dbReference>
<name>D7CQD6_TRURR</name>
<dbReference type="Pfam" id="PF00266">
    <property type="entry name" value="Aminotran_5"/>
    <property type="match status" value="1"/>
</dbReference>
<dbReference type="Proteomes" id="UP000000379">
    <property type="component" value="Chromosome"/>
</dbReference>
<dbReference type="Gene3D" id="1.10.260.50">
    <property type="match status" value="1"/>
</dbReference>
<evidence type="ECO:0000256" key="3">
    <source>
        <dbReference type="ARBA" id="ARBA00012239"/>
    </source>
</evidence>
<evidence type="ECO:0000256" key="4">
    <source>
        <dbReference type="ARBA" id="ARBA00022679"/>
    </source>
</evidence>
<keyword evidence="4 12" id="KW-0808">Transferase</keyword>
<comment type="cofactor">
    <cofactor evidence="1 10">
        <name>pyridoxal 5'-phosphate</name>
        <dbReference type="ChEBI" id="CHEBI:597326"/>
    </cofactor>
</comment>
<reference evidence="13" key="1">
    <citation type="submission" date="2010-05" db="EMBL/GenBank/DDBJ databases">
        <title>The complete genome of Truepera radiovictris DSM 17093.</title>
        <authorList>
            <consortium name="US DOE Joint Genome Institute (JGI-PGF)"/>
            <person name="Lucas S."/>
            <person name="Copeland A."/>
            <person name="Lapidus A."/>
            <person name="Glavina del Rio T."/>
            <person name="Dalin E."/>
            <person name="Tice H."/>
            <person name="Bruce D."/>
            <person name="Goodwin L."/>
            <person name="Pitluck S."/>
            <person name="Kyrpides N."/>
            <person name="Mavromatis K."/>
            <person name="Ovchinnikova G."/>
            <person name="Munk A.C."/>
            <person name="Detter J.C."/>
            <person name="Han C."/>
            <person name="Tapia R."/>
            <person name="Land M."/>
            <person name="Hauser L."/>
            <person name="Markowitz V."/>
            <person name="Cheng J.-F."/>
            <person name="Hugenholtz P."/>
            <person name="Woyke T."/>
            <person name="Wu D."/>
            <person name="Tindall B."/>
            <person name="Pomrenke H.G."/>
            <person name="Brambilla E."/>
            <person name="Klenk H.-P."/>
            <person name="Eisen J.A."/>
        </authorList>
    </citation>
    <scope>NUCLEOTIDE SEQUENCE [LARGE SCALE GENOMIC DNA]</scope>
    <source>
        <strain evidence="13">DSM 17093 / CIP 108686 / LMG 22925 / RQ-24</strain>
    </source>
</reference>
<dbReference type="OrthoDB" id="9808002at2"/>
<comment type="similarity">
    <text evidence="2">Belongs to the class-V pyridoxal-phosphate-dependent aminotransferase family. NifS/IscS subfamily.</text>
</comment>
<sequence length="377" mass="38950">MNVYLDYAATTPLDPAVLAAMQRALAEDFGNPSSLHAYGQRARRAVEEARERVAAAIGAPPRTLTFTSGATEADNHALRSFAALHPGKHIITSALEHSAVLATCRLLEAQGWPVTYLTPNARGEILPEAVAAALRDDTALVALMLVNNETGVLTDIPAVSELAHRAGARLFCDAVQAFGSLPVDVGALGVDMLAISAHKAYGPKGVGALFVRSGLELPPLLVGGEQERGLRAGTLNVPAIVGFGEAATLAKERAADDARALGALRDLLEGLLLQHPGVQRNAAGAPRGPKHLNVRVAGVDGEDLLMGLDGAGVAASAGSACAAGSLEPSHVLLAMGLSRAEAKASVRFSLGRGVTEAGVRFAAERFAEVVERCRVAV</sequence>
<proteinExistence type="inferred from homology"/>
<keyword evidence="8" id="KW-0411">Iron-sulfur</keyword>
<keyword evidence="7" id="KW-0408">Iron</keyword>
<dbReference type="STRING" id="649638.Trad_1802"/>
<dbReference type="GO" id="GO:0046872">
    <property type="term" value="F:metal ion binding"/>
    <property type="evidence" value="ECO:0007669"/>
    <property type="project" value="UniProtKB-KW"/>
</dbReference>
<dbReference type="InterPro" id="IPR015421">
    <property type="entry name" value="PyrdxlP-dep_Trfase_major"/>
</dbReference>
<dbReference type="eggNOG" id="COG1104">
    <property type="taxonomic scope" value="Bacteria"/>
</dbReference>
<reference evidence="12 13" key="2">
    <citation type="journal article" date="2011" name="Stand. Genomic Sci.">
        <title>Complete genome sequence of Truepera radiovictrix type strain (RQ-24).</title>
        <authorList>
            <person name="Ivanova N."/>
            <person name="Rohde C."/>
            <person name="Munk C."/>
            <person name="Nolan M."/>
            <person name="Lucas S."/>
            <person name="Del Rio T.G."/>
            <person name="Tice H."/>
            <person name="Deshpande S."/>
            <person name="Cheng J.F."/>
            <person name="Tapia R."/>
            <person name="Han C."/>
            <person name="Goodwin L."/>
            <person name="Pitluck S."/>
            <person name="Liolios K."/>
            <person name="Mavromatis K."/>
            <person name="Mikhailova N."/>
            <person name="Pati A."/>
            <person name="Chen A."/>
            <person name="Palaniappan K."/>
            <person name="Land M."/>
            <person name="Hauser L."/>
            <person name="Chang Y.J."/>
            <person name="Jeffries C.D."/>
            <person name="Brambilla E."/>
            <person name="Rohde M."/>
            <person name="Goker M."/>
            <person name="Tindall B.J."/>
            <person name="Woyke T."/>
            <person name="Bristow J."/>
            <person name="Eisen J.A."/>
            <person name="Markowitz V."/>
            <person name="Hugenholtz P."/>
            <person name="Kyrpides N.C."/>
            <person name="Klenk H.P."/>
            <person name="Lapidus A."/>
        </authorList>
    </citation>
    <scope>NUCLEOTIDE SEQUENCE [LARGE SCALE GENOMIC DNA]</scope>
    <source>
        <strain evidence="13">DSM 17093 / CIP 108686 / LMG 22925 / RQ-24</strain>
    </source>
</reference>
<evidence type="ECO:0000256" key="1">
    <source>
        <dbReference type="ARBA" id="ARBA00001933"/>
    </source>
</evidence>
<dbReference type="HOGENOM" id="CLU_003433_0_0_0"/>
<dbReference type="KEGG" id="tra:Trad_1802"/>
<dbReference type="PROSITE" id="PS00595">
    <property type="entry name" value="AA_TRANSFER_CLASS_5"/>
    <property type="match status" value="1"/>
</dbReference>
<accession>D7CQD6</accession>
<organism evidence="12 13">
    <name type="scientific">Truepera radiovictrix (strain DSM 17093 / CIP 108686 / LMG 22925 / RQ-24)</name>
    <dbReference type="NCBI Taxonomy" id="649638"/>
    <lineage>
        <taxon>Bacteria</taxon>
        <taxon>Thermotogati</taxon>
        <taxon>Deinococcota</taxon>
        <taxon>Deinococci</taxon>
        <taxon>Trueperales</taxon>
        <taxon>Trueperaceae</taxon>
        <taxon>Truepera</taxon>
    </lineage>
</organism>
<evidence type="ECO:0000256" key="2">
    <source>
        <dbReference type="ARBA" id="ARBA00006490"/>
    </source>
</evidence>